<dbReference type="InterPro" id="IPR036236">
    <property type="entry name" value="Znf_C2H2_sf"/>
</dbReference>
<dbReference type="OrthoDB" id="6784125at2759"/>
<evidence type="ECO:0000313" key="3">
    <source>
        <dbReference type="Proteomes" id="UP001152888"/>
    </source>
</evidence>
<feature type="compositionally biased region" description="Basic and acidic residues" evidence="1">
    <location>
        <begin position="65"/>
        <end position="81"/>
    </location>
</feature>
<proteinExistence type="predicted"/>
<evidence type="ECO:0000256" key="1">
    <source>
        <dbReference type="SAM" id="MobiDB-lite"/>
    </source>
</evidence>
<gene>
    <name evidence="2" type="ORF">ACAOBT_LOCUS37742</name>
</gene>
<organism evidence="2 3">
    <name type="scientific">Acanthoscelides obtectus</name>
    <name type="common">Bean weevil</name>
    <name type="synonym">Bruchus obtectus</name>
    <dbReference type="NCBI Taxonomy" id="200917"/>
    <lineage>
        <taxon>Eukaryota</taxon>
        <taxon>Metazoa</taxon>
        <taxon>Ecdysozoa</taxon>
        <taxon>Arthropoda</taxon>
        <taxon>Hexapoda</taxon>
        <taxon>Insecta</taxon>
        <taxon>Pterygota</taxon>
        <taxon>Neoptera</taxon>
        <taxon>Endopterygota</taxon>
        <taxon>Coleoptera</taxon>
        <taxon>Polyphaga</taxon>
        <taxon>Cucujiformia</taxon>
        <taxon>Chrysomeloidea</taxon>
        <taxon>Chrysomelidae</taxon>
        <taxon>Bruchinae</taxon>
        <taxon>Bruchini</taxon>
        <taxon>Acanthoscelides</taxon>
    </lineage>
</organism>
<dbReference type="EMBL" id="CAKOFQ010010916">
    <property type="protein sequence ID" value="CAH2020269.1"/>
    <property type="molecule type" value="Genomic_DNA"/>
</dbReference>
<dbReference type="Gene3D" id="3.30.160.60">
    <property type="entry name" value="Classic Zinc Finger"/>
    <property type="match status" value="1"/>
</dbReference>
<comment type="caution">
    <text evidence="2">The sequence shown here is derived from an EMBL/GenBank/DDBJ whole genome shotgun (WGS) entry which is preliminary data.</text>
</comment>
<evidence type="ECO:0008006" key="4">
    <source>
        <dbReference type="Google" id="ProtNLM"/>
    </source>
</evidence>
<dbReference type="AlphaFoldDB" id="A0A9P0QHA8"/>
<name>A0A9P0QHA8_ACAOB</name>
<reference evidence="2" key="1">
    <citation type="submission" date="2022-03" db="EMBL/GenBank/DDBJ databases">
        <authorList>
            <person name="Sayadi A."/>
        </authorList>
    </citation>
    <scope>NUCLEOTIDE SEQUENCE</scope>
</reference>
<feature type="region of interest" description="Disordered" evidence="1">
    <location>
        <begin position="60"/>
        <end position="81"/>
    </location>
</feature>
<dbReference type="SUPFAM" id="SSF57667">
    <property type="entry name" value="beta-beta-alpha zinc fingers"/>
    <property type="match status" value="1"/>
</dbReference>
<dbReference type="Proteomes" id="UP001152888">
    <property type="component" value="Unassembled WGS sequence"/>
</dbReference>
<protein>
    <recommendedName>
        <fullName evidence="4">C2H2-type domain-containing protein</fullName>
    </recommendedName>
</protein>
<feature type="non-terminal residue" evidence="2">
    <location>
        <position position="1"/>
    </location>
</feature>
<accession>A0A9P0QHA8</accession>
<keyword evidence="3" id="KW-1185">Reference proteome</keyword>
<sequence>PSNTVTLQPANAAPYRCQICERPYETKSGLNKHLLTCGKRDRTKCQYCKAGFYYIHRGAASRAEGTPRSRENDSRRRELRRPDSEIMILLANIEIQSHKGPFMAKNGCRIRSDEGPNTASKG</sequence>
<evidence type="ECO:0000313" key="2">
    <source>
        <dbReference type="EMBL" id="CAH2020269.1"/>
    </source>
</evidence>